<evidence type="ECO:0000313" key="2">
    <source>
        <dbReference type="Proteomes" id="UP000218267"/>
    </source>
</evidence>
<accession>A0A1Y1CNG6</accession>
<dbReference type="InterPro" id="IPR014958">
    <property type="entry name" value="DGC"/>
</dbReference>
<protein>
    <recommendedName>
        <fullName evidence="3">Zinc-binding protein</fullName>
    </recommendedName>
</protein>
<name>A0A1Y1CNG6_9BACT</name>
<dbReference type="Pfam" id="PF08859">
    <property type="entry name" value="DGC"/>
    <property type="match status" value="1"/>
</dbReference>
<dbReference type="OrthoDB" id="2111735at2"/>
<dbReference type="AlphaFoldDB" id="A0A1Y1CNG6"/>
<reference evidence="1 2" key="1">
    <citation type="journal article" date="2018" name="Mar. Genomics">
        <title>Complete genome sequence of Marinifilaceae bacterium strain SPP2, isolated from the Antarctic marine sediment.</title>
        <authorList>
            <person name="Watanabe M."/>
            <person name="Kojima H."/>
            <person name="Fukui M."/>
        </authorList>
    </citation>
    <scope>NUCLEOTIDE SEQUENCE [LARGE SCALE GENOMIC DNA]</scope>
    <source>
        <strain evidence="1 2">SPP2</strain>
    </source>
</reference>
<proteinExistence type="predicted"/>
<dbReference type="Proteomes" id="UP000218267">
    <property type="component" value="Chromosome"/>
</dbReference>
<dbReference type="KEGG" id="mbas:ALGA_3192"/>
<gene>
    <name evidence="1" type="ORF">ALGA_3192</name>
</gene>
<dbReference type="EMBL" id="AP018042">
    <property type="protein sequence ID" value="BAX81492.1"/>
    <property type="molecule type" value="Genomic_DNA"/>
</dbReference>
<dbReference type="RefSeq" id="WP_096430951.1">
    <property type="nucleotide sequence ID" value="NZ_AP018042.1"/>
</dbReference>
<reference evidence="2" key="2">
    <citation type="journal article" date="2020" name="Antonie Van Leeuwenhoek">
        <title>Labilibaculum antarcticum sp. nov., a novel facultative anaerobic, psychrotorelant bacterium isolated from marine sediment of Antarctica.</title>
        <authorList>
            <person name="Watanabe M."/>
            <person name="Kojima H."/>
            <person name="Fukui M."/>
        </authorList>
    </citation>
    <scope>NUCLEOTIDE SEQUENCE [LARGE SCALE GENOMIC DNA]</scope>
    <source>
        <strain evidence="2">SPP2</strain>
    </source>
</reference>
<sequence>MENRSSGCDEKSTKVVFACSGAADVGELTDLVARKLQKKGNAQMKCLAFVGAGITDMIDSVRGAKILVIDGCPKDCGKLVMCKNEISDFTHLRLTELGYAKGKTPADTHNVDAVYEVACTLL</sequence>
<organism evidence="1 2">
    <name type="scientific">Labilibaculum antarcticum</name>
    <dbReference type="NCBI Taxonomy" id="1717717"/>
    <lineage>
        <taxon>Bacteria</taxon>
        <taxon>Pseudomonadati</taxon>
        <taxon>Bacteroidota</taxon>
        <taxon>Bacteroidia</taxon>
        <taxon>Marinilabiliales</taxon>
        <taxon>Marinifilaceae</taxon>
        <taxon>Labilibaculum</taxon>
    </lineage>
</organism>
<keyword evidence="2" id="KW-1185">Reference proteome</keyword>
<evidence type="ECO:0000313" key="1">
    <source>
        <dbReference type="EMBL" id="BAX81492.1"/>
    </source>
</evidence>
<evidence type="ECO:0008006" key="3">
    <source>
        <dbReference type="Google" id="ProtNLM"/>
    </source>
</evidence>